<evidence type="ECO:0000313" key="7">
    <source>
        <dbReference type="EMBL" id="MBA4542405.1"/>
    </source>
</evidence>
<dbReference type="Proteomes" id="UP000530514">
    <property type="component" value="Unassembled WGS sequence"/>
</dbReference>
<dbReference type="AlphaFoldDB" id="A0A7W1X9D0"/>
<evidence type="ECO:0000256" key="1">
    <source>
        <dbReference type="ARBA" id="ARBA00004141"/>
    </source>
</evidence>
<feature type="transmembrane region" description="Helical" evidence="5">
    <location>
        <begin position="36"/>
        <end position="54"/>
    </location>
</feature>
<sequence>MKPNLGFATKEEEKPSLLGMLVNPGKQYALIRQTPLVWAPLTLMMVIFAVLVGFKADFYLNHPYLSDEWIRLTMSAPVLDAQSLKPLFIAASVAAAWLAYLSALLLSTGIAWLTIRLFSRIVQFRSLFSFHLHLSVLYALSLALNVLGVAGFGLDPRIPVTSLAGIIPASGVLKGLLSAIEVFTIWALVLYAGGIREIAGLSKRQAWLISLLFFLADLLLNVILAAS</sequence>
<protein>
    <submittedName>
        <fullName evidence="7">YIP1 family protein</fullName>
    </submittedName>
</protein>
<keyword evidence="2 5" id="KW-0812">Transmembrane</keyword>
<dbReference type="OrthoDB" id="2940219at2"/>
<dbReference type="RefSeq" id="WP_033100655.1">
    <property type="nucleotide sequence ID" value="NZ_JACEIP010000006.1"/>
</dbReference>
<feature type="transmembrane region" description="Helical" evidence="5">
    <location>
        <begin position="172"/>
        <end position="194"/>
    </location>
</feature>
<evidence type="ECO:0000256" key="5">
    <source>
        <dbReference type="SAM" id="Phobius"/>
    </source>
</evidence>
<name>A0A7W1X9D0_9BACL</name>
<reference evidence="7 8" key="1">
    <citation type="submission" date="2020-07" db="EMBL/GenBank/DDBJ databases">
        <authorList>
            <person name="Feng H."/>
        </authorList>
    </citation>
    <scope>NUCLEOTIDE SEQUENCE [LARGE SCALE GENOMIC DNA]</scope>
    <source>
        <strain evidence="8">s-11</strain>
    </source>
</reference>
<evidence type="ECO:0000256" key="2">
    <source>
        <dbReference type="ARBA" id="ARBA00022692"/>
    </source>
</evidence>
<feature type="transmembrane region" description="Helical" evidence="5">
    <location>
        <begin position="206"/>
        <end position="226"/>
    </location>
</feature>
<dbReference type="EMBL" id="JACEIP010000006">
    <property type="protein sequence ID" value="MBA4542405.1"/>
    <property type="molecule type" value="Genomic_DNA"/>
</dbReference>
<organism evidence="7 8">
    <name type="scientific">Thermoactinomyces daqus</name>
    <dbReference type="NCBI Taxonomy" id="1329516"/>
    <lineage>
        <taxon>Bacteria</taxon>
        <taxon>Bacillati</taxon>
        <taxon>Bacillota</taxon>
        <taxon>Bacilli</taxon>
        <taxon>Bacillales</taxon>
        <taxon>Thermoactinomycetaceae</taxon>
        <taxon>Thermoactinomyces</taxon>
    </lineage>
</organism>
<keyword evidence="8" id="KW-1185">Reference proteome</keyword>
<comment type="subcellular location">
    <subcellularLocation>
        <location evidence="1">Membrane</location>
        <topology evidence="1">Multi-pass membrane protein</topology>
    </subcellularLocation>
</comment>
<evidence type="ECO:0000256" key="3">
    <source>
        <dbReference type="ARBA" id="ARBA00022989"/>
    </source>
</evidence>
<gene>
    <name evidence="7" type="ORF">H1164_05745</name>
</gene>
<comment type="caution">
    <text evidence="7">The sequence shown here is derived from an EMBL/GenBank/DDBJ whole genome shotgun (WGS) entry which is preliminary data.</text>
</comment>
<feature type="domain" description="Yip1" evidence="6">
    <location>
        <begin position="19"/>
        <end position="220"/>
    </location>
</feature>
<accession>A0A7W1X9D0</accession>
<feature type="transmembrane region" description="Helical" evidence="5">
    <location>
        <begin position="127"/>
        <end position="152"/>
    </location>
</feature>
<dbReference type="Pfam" id="PF04893">
    <property type="entry name" value="Yip1"/>
    <property type="match status" value="1"/>
</dbReference>
<evidence type="ECO:0000259" key="6">
    <source>
        <dbReference type="Pfam" id="PF04893"/>
    </source>
</evidence>
<dbReference type="GO" id="GO:0016020">
    <property type="term" value="C:membrane"/>
    <property type="evidence" value="ECO:0007669"/>
    <property type="project" value="UniProtKB-SubCell"/>
</dbReference>
<keyword evidence="4 5" id="KW-0472">Membrane</keyword>
<feature type="transmembrane region" description="Helical" evidence="5">
    <location>
        <begin position="87"/>
        <end position="115"/>
    </location>
</feature>
<evidence type="ECO:0000313" key="8">
    <source>
        <dbReference type="Proteomes" id="UP000530514"/>
    </source>
</evidence>
<evidence type="ECO:0000256" key="4">
    <source>
        <dbReference type="ARBA" id="ARBA00023136"/>
    </source>
</evidence>
<keyword evidence="3 5" id="KW-1133">Transmembrane helix</keyword>
<dbReference type="InterPro" id="IPR006977">
    <property type="entry name" value="Yip1_dom"/>
</dbReference>
<proteinExistence type="predicted"/>